<dbReference type="EMBL" id="UINC01044585">
    <property type="protein sequence ID" value="SVB50233.1"/>
    <property type="molecule type" value="Genomic_DNA"/>
</dbReference>
<evidence type="ECO:0000313" key="1">
    <source>
        <dbReference type="EMBL" id="SVB50233.1"/>
    </source>
</evidence>
<feature type="non-terminal residue" evidence="1">
    <location>
        <position position="1"/>
    </location>
</feature>
<protein>
    <submittedName>
        <fullName evidence="1">Uncharacterized protein</fullName>
    </submittedName>
</protein>
<sequence length="26" mass="2841">FLCDAPSADTILVALGKLNFEFFVPL</sequence>
<proteinExistence type="predicted"/>
<gene>
    <name evidence="1" type="ORF">METZ01_LOCUS203087</name>
</gene>
<organism evidence="1">
    <name type="scientific">marine metagenome</name>
    <dbReference type="NCBI Taxonomy" id="408172"/>
    <lineage>
        <taxon>unclassified sequences</taxon>
        <taxon>metagenomes</taxon>
        <taxon>ecological metagenomes</taxon>
    </lineage>
</organism>
<reference evidence="1" key="1">
    <citation type="submission" date="2018-05" db="EMBL/GenBank/DDBJ databases">
        <authorList>
            <person name="Lanie J.A."/>
            <person name="Ng W.-L."/>
            <person name="Kazmierczak K.M."/>
            <person name="Andrzejewski T.M."/>
            <person name="Davidsen T.M."/>
            <person name="Wayne K.J."/>
            <person name="Tettelin H."/>
            <person name="Glass J.I."/>
            <person name="Rusch D."/>
            <person name="Podicherti R."/>
            <person name="Tsui H.-C.T."/>
            <person name="Winkler M.E."/>
        </authorList>
    </citation>
    <scope>NUCLEOTIDE SEQUENCE</scope>
</reference>
<dbReference type="AlphaFoldDB" id="A0A382EJZ2"/>
<name>A0A382EJZ2_9ZZZZ</name>
<accession>A0A382EJZ2</accession>